<dbReference type="Gene3D" id="3.40.30.10">
    <property type="entry name" value="Glutaredoxin"/>
    <property type="match status" value="1"/>
</dbReference>
<accession>A0ABU0IQK0</accession>
<dbReference type="PROSITE" id="PS51354">
    <property type="entry name" value="GLUTAREDOXIN_2"/>
    <property type="match status" value="1"/>
</dbReference>
<dbReference type="InterPro" id="IPR036282">
    <property type="entry name" value="Glutathione-S-Trfase_C_sf"/>
</dbReference>
<keyword evidence="3" id="KW-1185">Reference proteome</keyword>
<protein>
    <submittedName>
        <fullName evidence="2">Glutathione S-transferase</fullName>
    </submittedName>
</protein>
<dbReference type="InterPro" id="IPR036249">
    <property type="entry name" value="Thioredoxin-like_sf"/>
</dbReference>
<comment type="caution">
    <text evidence="2">The sequence shown here is derived from an EMBL/GenBank/DDBJ whole genome shotgun (WGS) entry which is preliminary data.</text>
</comment>
<sequence>MPYNLYGTPGSLYTGKARSYLIKQGIPFENRAAGEPRFREEILPRIGRWIIPVLETLDGELVQDGSDIIAWFEAQGETLHPAYPKTPRHRLISHIFELFGGEGLLRPAMHYRWNFDAVNQPFLGRDFSAALAPGAMPDEAETVFRFAASRMRKAMGGFGVSPGSIPLIEASYERFLALFEAHLVEAPYLLGGAPTLGDYGLIAPLYAHLGRDPYPARMMQAQAYRVWRWVERMNGPDQDAGDYGSPPEKVFLADTVPDTLKALMSFVAEDYLPEVRAYVAYANDWLAERPDLEPGTTGLAKPNDRAIGRVAFDWRGETIEVAVMPYRLYLLQKIQDAADSLDPAGRMTVEALLAETGLSELLTLRTTRRVERKDQLEVWGPPIEAERQRAVG</sequence>
<feature type="domain" description="GST N-terminal" evidence="1">
    <location>
        <begin position="5"/>
        <end position="75"/>
    </location>
</feature>
<dbReference type="EMBL" id="JAUSVS010000003">
    <property type="protein sequence ID" value="MDQ0464290.1"/>
    <property type="molecule type" value="Genomic_DNA"/>
</dbReference>
<dbReference type="Gene3D" id="1.20.1050.10">
    <property type="match status" value="1"/>
</dbReference>
<evidence type="ECO:0000259" key="1">
    <source>
        <dbReference type="Pfam" id="PF13417"/>
    </source>
</evidence>
<proteinExistence type="predicted"/>
<dbReference type="SUPFAM" id="SSF47616">
    <property type="entry name" value="GST C-terminal domain-like"/>
    <property type="match status" value="1"/>
</dbReference>
<dbReference type="RefSeq" id="WP_307348868.1">
    <property type="nucleotide sequence ID" value="NZ_JAUSVS010000003.1"/>
</dbReference>
<dbReference type="Proteomes" id="UP001228905">
    <property type="component" value="Unassembled WGS sequence"/>
</dbReference>
<dbReference type="SUPFAM" id="SSF52833">
    <property type="entry name" value="Thioredoxin-like"/>
    <property type="match status" value="1"/>
</dbReference>
<dbReference type="Pfam" id="PF13410">
    <property type="entry name" value="GST_C_2"/>
    <property type="match status" value="1"/>
</dbReference>
<evidence type="ECO:0000313" key="2">
    <source>
        <dbReference type="EMBL" id="MDQ0464290.1"/>
    </source>
</evidence>
<dbReference type="Pfam" id="PF13417">
    <property type="entry name" value="GST_N_3"/>
    <property type="match status" value="1"/>
</dbReference>
<reference evidence="2 3" key="1">
    <citation type="submission" date="2023-07" db="EMBL/GenBank/DDBJ databases">
        <title>Genomic Encyclopedia of Type Strains, Phase IV (KMG-IV): sequencing the most valuable type-strain genomes for metagenomic binning, comparative biology and taxonomic classification.</title>
        <authorList>
            <person name="Goeker M."/>
        </authorList>
    </citation>
    <scope>NUCLEOTIDE SEQUENCE [LARGE SCALE GENOMIC DNA]</scope>
    <source>
        <strain evidence="2 3">DSM 18695</strain>
    </source>
</reference>
<evidence type="ECO:0000313" key="3">
    <source>
        <dbReference type="Proteomes" id="UP001228905"/>
    </source>
</evidence>
<dbReference type="InterPro" id="IPR004045">
    <property type="entry name" value="Glutathione_S-Trfase_N"/>
</dbReference>
<organism evidence="2 3">
    <name type="scientific">Caulobacter ginsengisoli</name>
    <dbReference type="NCBI Taxonomy" id="400775"/>
    <lineage>
        <taxon>Bacteria</taxon>
        <taxon>Pseudomonadati</taxon>
        <taxon>Pseudomonadota</taxon>
        <taxon>Alphaproteobacteria</taxon>
        <taxon>Caulobacterales</taxon>
        <taxon>Caulobacteraceae</taxon>
        <taxon>Caulobacter</taxon>
    </lineage>
</organism>
<gene>
    <name evidence="2" type="ORF">QO010_002071</name>
</gene>
<name>A0ABU0IQK0_9CAUL</name>